<gene>
    <name evidence="2" type="ORF">APLA_LOCUS4005</name>
</gene>
<comment type="caution">
    <text evidence="2">The sequence shown here is derived from an EMBL/GenBank/DDBJ whole genome shotgun (WGS) entry which is preliminary data.</text>
</comment>
<dbReference type="Proteomes" id="UP000494256">
    <property type="component" value="Unassembled WGS sequence"/>
</dbReference>
<evidence type="ECO:0000313" key="3">
    <source>
        <dbReference type="Proteomes" id="UP000494256"/>
    </source>
</evidence>
<reference evidence="2 3" key="1">
    <citation type="submission" date="2020-04" db="EMBL/GenBank/DDBJ databases">
        <authorList>
            <person name="Wallbank WR R."/>
            <person name="Pardo Diaz C."/>
            <person name="Kozak K."/>
            <person name="Martin S."/>
            <person name="Jiggins C."/>
            <person name="Moest M."/>
            <person name="Warren A I."/>
            <person name="Byers J.R.P. K."/>
            <person name="Montejo-Kovacevich G."/>
            <person name="Yen C E."/>
        </authorList>
    </citation>
    <scope>NUCLEOTIDE SEQUENCE [LARGE SCALE GENOMIC DNA]</scope>
</reference>
<dbReference type="AlphaFoldDB" id="A0A8S0ZC41"/>
<evidence type="ECO:0000313" key="2">
    <source>
        <dbReference type="EMBL" id="CAB3229369.1"/>
    </source>
</evidence>
<dbReference type="PANTHER" id="PTHR45823:SF1">
    <property type="entry name" value="T-SNARE COILED-COIL HOMOLOGY DOMAIN-CONTAINING PROTEIN"/>
    <property type="match status" value="1"/>
</dbReference>
<organism evidence="2 3">
    <name type="scientific">Arctia plantaginis</name>
    <name type="common">Wood tiger moth</name>
    <name type="synonym">Phalaena plantaginis</name>
    <dbReference type="NCBI Taxonomy" id="874455"/>
    <lineage>
        <taxon>Eukaryota</taxon>
        <taxon>Metazoa</taxon>
        <taxon>Ecdysozoa</taxon>
        <taxon>Arthropoda</taxon>
        <taxon>Hexapoda</taxon>
        <taxon>Insecta</taxon>
        <taxon>Pterygota</taxon>
        <taxon>Neoptera</taxon>
        <taxon>Endopterygota</taxon>
        <taxon>Lepidoptera</taxon>
        <taxon>Glossata</taxon>
        <taxon>Ditrysia</taxon>
        <taxon>Noctuoidea</taxon>
        <taxon>Erebidae</taxon>
        <taxon>Arctiinae</taxon>
        <taxon>Arctia</taxon>
    </lineage>
</organism>
<proteinExistence type="predicted"/>
<sequence length="166" mass="18725">MMVVIKEQLDNKFVALQGAVQNSLKTAFTELQKRVARLETSNVVAAGSGVVSTVHAPSLKVPSYDGSTSWTAYRQQFQTIAAMNGSGNGYKQLLEALKSKYGERYLEQVFRAQLRDRVQRLREGLQQWTLEIEKIVRKAYLSAYARIAESNTVQAFVDGIRDLEEY</sequence>
<keyword evidence="1" id="KW-0175">Coiled coil</keyword>
<evidence type="ECO:0000256" key="1">
    <source>
        <dbReference type="SAM" id="Coils"/>
    </source>
</evidence>
<accession>A0A8S0ZC41</accession>
<dbReference type="EMBL" id="CADEBD010000286">
    <property type="protein sequence ID" value="CAB3229369.1"/>
    <property type="molecule type" value="Genomic_DNA"/>
</dbReference>
<name>A0A8S0ZC41_ARCPL</name>
<protein>
    <submittedName>
        <fullName evidence="2">Uncharacterized protein</fullName>
    </submittedName>
</protein>
<dbReference type="OrthoDB" id="10048604at2759"/>
<dbReference type="PANTHER" id="PTHR45823">
    <property type="entry name" value="T-SNARE COILED-COIL HOMOLOGY DOMAIN-CONTAINING PROTEIN"/>
    <property type="match status" value="1"/>
</dbReference>
<feature type="coiled-coil region" evidence="1">
    <location>
        <begin position="111"/>
        <end position="138"/>
    </location>
</feature>